<dbReference type="Proteomes" id="UP000006281">
    <property type="component" value="Chromosome"/>
</dbReference>
<dbReference type="InterPro" id="IPR051331">
    <property type="entry name" value="Chorismate_mutase-related"/>
</dbReference>
<reference evidence="3 4" key="1">
    <citation type="journal article" date="2012" name="BMC Genomics">
        <title>Complete genome sequence of Saccharothrix espanaensis DSM 44229T and comparison to the other completely sequenced Pseudonocardiaceae.</title>
        <authorList>
            <person name="Strobel T."/>
            <person name="Al-Dilaimi A."/>
            <person name="Blom J."/>
            <person name="Gessner A."/>
            <person name="Kalinowski J."/>
            <person name="Luzhetska M."/>
            <person name="Puhler A."/>
            <person name="Szczepanowski R."/>
            <person name="Bechthold A."/>
            <person name="Ruckert C."/>
        </authorList>
    </citation>
    <scope>NUCLEOTIDE SEQUENCE [LARGE SCALE GENOMIC DNA]</scope>
    <source>
        <strain evidence="4">ATCC 51144 / DSM 44229 / JCM 9112 / NBRC 15066 / NRRL 15764</strain>
    </source>
</reference>
<feature type="domain" description="Chorismate mutase" evidence="2">
    <location>
        <begin position="2"/>
        <end position="92"/>
    </location>
</feature>
<dbReference type="BioCyc" id="SESP1179773:BN6_RS37510-MONOMER"/>
<dbReference type="eggNOG" id="COG1605">
    <property type="taxonomic scope" value="Bacteria"/>
</dbReference>
<dbReference type="InterPro" id="IPR036263">
    <property type="entry name" value="Chorismate_II_sf"/>
</dbReference>
<keyword evidence="4" id="KW-1185">Reference proteome</keyword>
<sequence length="95" mass="10576">MTAEPGSLDEVRARIDGLDAELVRLLARRQRMVEVAARFKVDEQAVRDPGRVERVIEGVVRLAAEKGLSPAVAEAVWRAMIGAFVDLELDEHRRA</sequence>
<dbReference type="InterPro" id="IPR036979">
    <property type="entry name" value="CM_dom_sf"/>
</dbReference>
<gene>
    <name evidence="3" type="ordered locus">BN6_77600</name>
</gene>
<dbReference type="InterPro" id="IPR002701">
    <property type="entry name" value="CM_II_prokaryot"/>
</dbReference>
<evidence type="ECO:0000259" key="2">
    <source>
        <dbReference type="PROSITE" id="PS51168"/>
    </source>
</evidence>
<dbReference type="PANTHER" id="PTHR38041">
    <property type="entry name" value="CHORISMATE MUTASE"/>
    <property type="match status" value="1"/>
</dbReference>
<dbReference type="SMART" id="SM00830">
    <property type="entry name" value="CM_2"/>
    <property type="match status" value="1"/>
</dbReference>
<dbReference type="KEGG" id="sesp:BN6_77600"/>
<dbReference type="SUPFAM" id="SSF48600">
    <property type="entry name" value="Chorismate mutase II"/>
    <property type="match status" value="1"/>
</dbReference>
<evidence type="ECO:0000313" key="3">
    <source>
        <dbReference type="EMBL" id="CCH34980.1"/>
    </source>
</evidence>
<dbReference type="Pfam" id="PF01817">
    <property type="entry name" value="CM_2"/>
    <property type="match status" value="1"/>
</dbReference>
<dbReference type="OrthoDB" id="3233357at2"/>
<dbReference type="RefSeq" id="WP_015105089.1">
    <property type="nucleotide sequence ID" value="NC_019673.1"/>
</dbReference>
<dbReference type="PANTHER" id="PTHR38041:SF1">
    <property type="entry name" value="CHORISMATE MUTASE"/>
    <property type="match status" value="1"/>
</dbReference>
<evidence type="ECO:0000313" key="4">
    <source>
        <dbReference type="Proteomes" id="UP000006281"/>
    </source>
</evidence>
<accession>K0K3Z8</accession>
<keyword evidence="1" id="KW-0413">Isomerase</keyword>
<dbReference type="AlphaFoldDB" id="K0K3Z8"/>
<dbReference type="GO" id="GO:0046417">
    <property type="term" value="P:chorismate metabolic process"/>
    <property type="evidence" value="ECO:0007669"/>
    <property type="project" value="InterPro"/>
</dbReference>
<dbReference type="Gene3D" id="1.20.59.10">
    <property type="entry name" value="Chorismate mutase"/>
    <property type="match status" value="1"/>
</dbReference>
<dbReference type="HOGENOM" id="CLU_131518_2_2_11"/>
<dbReference type="GO" id="GO:0004106">
    <property type="term" value="F:chorismate mutase activity"/>
    <property type="evidence" value="ECO:0007669"/>
    <property type="project" value="InterPro"/>
</dbReference>
<evidence type="ECO:0000256" key="1">
    <source>
        <dbReference type="ARBA" id="ARBA00023235"/>
    </source>
</evidence>
<dbReference type="PROSITE" id="PS51168">
    <property type="entry name" value="CHORISMATE_MUT_2"/>
    <property type="match status" value="1"/>
</dbReference>
<organism evidence="3 4">
    <name type="scientific">Saccharothrix espanaensis (strain ATCC 51144 / DSM 44229 / JCM 9112 / NBRC 15066 / NRRL 15764)</name>
    <dbReference type="NCBI Taxonomy" id="1179773"/>
    <lineage>
        <taxon>Bacteria</taxon>
        <taxon>Bacillati</taxon>
        <taxon>Actinomycetota</taxon>
        <taxon>Actinomycetes</taxon>
        <taxon>Pseudonocardiales</taxon>
        <taxon>Pseudonocardiaceae</taxon>
        <taxon>Saccharothrix</taxon>
    </lineage>
</organism>
<dbReference type="GO" id="GO:0009697">
    <property type="term" value="P:salicylic acid biosynthetic process"/>
    <property type="evidence" value="ECO:0007669"/>
    <property type="project" value="TreeGrafter"/>
</dbReference>
<dbReference type="PATRIC" id="fig|1179773.3.peg.7836"/>
<dbReference type="STRING" id="1179773.BN6_77600"/>
<dbReference type="EMBL" id="HE804045">
    <property type="protein sequence ID" value="CCH34980.1"/>
    <property type="molecule type" value="Genomic_DNA"/>
</dbReference>
<name>K0K3Z8_SACES</name>
<proteinExistence type="predicted"/>
<protein>
    <recommendedName>
        <fullName evidence="2">Chorismate mutase domain-containing protein</fullName>
    </recommendedName>
</protein>